<name>A0A127FB78_STEDE</name>
<dbReference type="SUPFAM" id="SSF111331">
    <property type="entry name" value="NAD kinase/diacylglycerol kinase-like"/>
    <property type="match status" value="1"/>
</dbReference>
<dbReference type="PATRIC" id="fig|465721.4.peg.1447"/>
<keyword evidence="6" id="KW-0067">ATP-binding</keyword>
<feature type="binding site" evidence="6">
    <location>
        <begin position="160"/>
        <end position="161"/>
    </location>
    <ligand>
        <name>NAD(+)</name>
        <dbReference type="ChEBI" id="CHEBI:57540"/>
    </ligand>
</feature>
<feature type="binding site" evidence="6">
    <location>
        <begin position="76"/>
        <end position="77"/>
    </location>
    <ligand>
        <name>NAD(+)</name>
        <dbReference type="ChEBI" id="CHEBI:57540"/>
    </ligand>
</feature>
<dbReference type="Gene3D" id="3.40.50.10330">
    <property type="entry name" value="Probable inorganic polyphosphate/atp-NAD kinase, domain 1"/>
    <property type="match status" value="1"/>
</dbReference>
<comment type="cofactor">
    <cofactor evidence="6">
        <name>a divalent metal cation</name>
        <dbReference type="ChEBI" id="CHEBI:60240"/>
    </cofactor>
</comment>
<feature type="binding site" evidence="6">
    <location>
        <position position="190"/>
    </location>
    <ligand>
        <name>NAD(+)</name>
        <dbReference type="ChEBI" id="CHEBI:57540"/>
    </ligand>
</feature>
<dbReference type="GO" id="GO:0003951">
    <property type="term" value="F:NAD+ kinase activity"/>
    <property type="evidence" value="ECO:0007669"/>
    <property type="project" value="UniProtKB-UniRule"/>
</dbReference>
<keyword evidence="2 6" id="KW-0418">Kinase</keyword>
<evidence type="ECO:0000256" key="4">
    <source>
        <dbReference type="ARBA" id="ARBA00023027"/>
    </source>
</evidence>
<dbReference type="EC" id="2.7.1.23" evidence="6"/>
<comment type="catalytic activity">
    <reaction evidence="5 6">
        <text>NAD(+) + ATP = ADP + NADP(+) + H(+)</text>
        <dbReference type="Rhea" id="RHEA:18629"/>
        <dbReference type="ChEBI" id="CHEBI:15378"/>
        <dbReference type="ChEBI" id="CHEBI:30616"/>
        <dbReference type="ChEBI" id="CHEBI:57540"/>
        <dbReference type="ChEBI" id="CHEBI:58349"/>
        <dbReference type="ChEBI" id="CHEBI:456216"/>
        <dbReference type="EC" id="2.7.1.23"/>
    </reaction>
</comment>
<evidence type="ECO:0000256" key="5">
    <source>
        <dbReference type="ARBA" id="ARBA00047925"/>
    </source>
</evidence>
<keyword evidence="6" id="KW-0963">Cytoplasm</keyword>
<dbReference type="OrthoDB" id="9774737at2"/>
<dbReference type="HAMAP" id="MF_00361">
    <property type="entry name" value="NAD_kinase"/>
    <property type="match status" value="1"/>
</dbReference>
<organism evidence="7 8">
    <name type="scientific">Steroidobacter denitrificans</name>
    <dbReference type="NCBI Taxonomy" id="465721"/>
    <lineage>
        <taxon>Bacteria</taxon>
        <taxon>Pseudomonadati</taxon>
        <taxon>Pseudomonadota</taxon>
        <taxon>Gammaproteobacteria</taxon>
        <taxon>Steroidobacterales</taxon>
        <taxon>Steroidobacteraceae</taxon>
        <taxon>Steroidobacter</taxon>
    </lineage>
</organism>
<dbReference type="InterPro" id="IPR002504">
    <property type="entry name" value="NADK"/>
</dbReference>
<dbReference type="GO" id="GO:0005524">
    <property type="term" value="F:ATP binding"/>
    <property type="evidence" value="ECO:0007669"/>
    <property type="project" value="UniProtKB-KW"/>
</dbReference>
<feature type="binding site" evidence="6">
    <location>
        <position position="171"/>
    </location>
    <ligand>
        <name>NAD(+)</name>
        <dbReference type="ChEBI" id="CHEBI:57540"/>
    </ligand>
</feature>
<proteinExistence type="inferred from homology"/>
<reference evidence="7 8" key="1">
    <citation type="submission" date="2015-06" db="EMBL/GenBank/DDBJ databases">
        <title>A Comprehensive Approach to Explore the Metabolic and Phylogenetic Diversity of Bacterial Steroid Degradation in the Environment: Testosterone as an Example.</title>
        <authorList>
            <person name="Yang F.-C."/>
            <person name="Chen Y.-L."/>
            <person name="Yu C.-P."/>
            <person name="Tang S.-L."/>
            <person name="Wang P.-H."/>
            <person name="Ismail W."/>
            <person name="Wang C.-H."/>
            <person name="Yang C.-Y."/>
            <person name="Chiang Y.-R."/>
        </authorList>
    </citation>
    <scope>NUCLEOTIDE SEQUENCE [LARGE SCALE GENOMIC DNA]</scope>
    <source>
        <strain evidence="7 8">DSM 18526</strain>
    </source>
</reference>
<dbReference type="GO" id="GO:0005737">
    <property type="term" value="C:cytoplasm"/>
    <property type="evidence" value="ECO:0007669"/>
    <property type="project" value="UniProtKB-SubCell"/>
</dbReference>
<feature type="active site" description="Proton acceptor" evidence="6">
    <location>
        <position position="76"/>
    </location>
</feature>
<dbReference type="GO" id="GO:0006741">
    <property type="term" value="P:NADP+ biosynthetic process"/>
    <property type="evidence" value="ECO:0007669"/>
    <property type="project" value="UniProtKB-UniRule"/>
</dbReference>
<dbReference type="InterPro" id="IPR017438">
    <property type="entry name" value="ATP-NAD_kinase_N"/>
</dbReference>
<dbReference type="InterPro" id="IPR017437">
    <property type="entry name" value="ATP-NAD_kinase_PpnK-typ_C"/>
</dbReference>
<sequence length="313" mass="33877">MPSATDIFQTLALIGNDRDTRVVESMQILATHLHSRGCRVMVDAGCCVDFGELAVERHPENQLAYLADLLVAIGGDGTMLHAARLASPRTTPVVGVNRGRLGFLADIGIAEMRERLDEVLAGRHVRDRRAMLQATLLPPGAIAPLPADPNLPSRSGHALNDVVLQKWQTGRMLDFETWIDGRYVNTHGGDGIVVATATGSTAYALSCGGPILYPELDAMVLAPICPHTLSDRPIVVRGTSTVELRLLPRADTQAQVLCDGCSLGELAPGGRLVIQPAPEHVILLHPADHDYYRILRSKLRWGRGDRAAEQFSD</sequence>
<accession>A0A127FB78</accession>
<gene>
    <name evidence="6" type="primary">nadK</name>
    <name evidence="7" type="ORF">ACG33_06790</name>
</gene>
<dbReference type="GO" id="GO:0046872">
    <property type="term" value="F:metal ion binding"/>
    <property type="evidence" value="ECO:0007669"/>
    <property type="project" value="UniProtKB-UniRule"/>
</dbReference>
<comment type="similarity">
    <text evidence="6">Belongs to the NAD kinase family.</text>
</comment>
<dbReference type="KEGG" id="sdf:ACG33_06790"/>
<keyword evidence="6" id="KW-0547">Nucleotide-binding</keyword>
<dbReference type="PANTHER" id="PTHR20275:SF0">
    <property type="entry name" value="NAD KINASE"/>
    <property type="match status" value="1"/>
</dbReference>
<evidence type="ECO:0000313" key="7">
    <source>
        <dbReference type="EMBL" id="AMN46809.1"/>
    </source>
</evidence>
<keyword evidence="3 6" id="KW-0521">NADP</keyword>
<evidence type="ECO:0000256" key="2">
    <source>
        <dbReference type="ARBA" id="ARBA00022777"/>
    </source>
</evidence>
<dbReference type="PANTHER" id="PTHR20275">
    <property type="entry name" value="NAD KINASE"/>
    <property type="match status" value="1"/>
</dbReference>
<feature type="binding site" evidence="6">
    <location>
        <begin position="201"/>
        <end position="206"/>
    </location>
    <ligand>
        <name>NAD(+)</name>
        <dbReference type="ChEBI" id="CHEBI:57540"/>
    </ligand>
</feature>
<evidence type="ECO:0000256" key="6">
    <source>
        <dbReference type="HAMAP-Rule" id="MF_00361"/>
    </source>
</evidence>
<comment type="caution">
    <text evidence="6">Lacks conserved residue(s) required for the propagation of feature annotation.</text>
</comment>
<dbReference type="STRING" id="465721.ACG33_06790"/>
<keyword evidence="1 6" id="KW-0808">Transferase</keyword>
<feature type="binding site" evidence="6">
    <location>
        <position position="81"/>
    </location>
    <ligand>
        <name>NAD(+)</name>
        <dbReference type="ChEBI" id="CHEBI:57540"/>
    </ligand>
</feature>
<dbReference type="Proteomes" id="UP000070250">
    <property type="component" value="Chromosome"/>
</dbReference>
<comment type="function">
    <text evidence="6">Involved in the regulation of the intracellular balance of NAD and NADP, and is a key enzyme in the biosynthesis of NADP. Catalyzes specifically the phosphorylation on 2'-hydroxyl of the adenosine moiety of NAD to yield NADP.</text>
</comment>
<dbReference type="InterPro" id="IPR016064">
    <property type="entry name" value="NAD/diacylglycerol_kinase_sf"/>
</dbReference>
<evidence type="ECO:0000313" key="8">
    <source>
        <dbReference type="Proteomes" id="UP000070250"/>
    </source>
</evidence>
<dbReference type="Pfam" id="PF20143">
    <property type="entry name" value="NAD_kinase_C"/>
    <property type="match status" value="1"/>
</dbReference>
<dbReference type="GO" id="GO:0051287">
    <property type="term" value="F:NAD binding"/>
    <property type="evidence" value="ECO:0007669"/>
    <property type="project" value="UniProtKB-ARBA"/>
</dbReference>
<keyword evidence="4 6" id="KW-0520">NAD</keyword>
<dbReference type="AlphaFoldDB" id="A0A127FB78"/>
<keyword evidence="8" id="KW-1185">Reference proteome</keyword>
<evidence type="ECO:0000256" key="3">
    <source>
        <dbReference type="ARBA" id="ARBA00022857"/>
    </source>
</evidence>
<evidence type="ECO:0000256" key="1">
    <source>
        <dbReference type="ARBA" id="ARBA00022679"/>
    </source>
</evidence>
<comment type="subcellular location">
    <subcellularLocation>
        <location evidence="6">Cytoplasm</location>
    </subcellularLocation>
</comment>
<dbReference type="Pfam" id="PF01513">
    <property type="entry name" value="NAD_kinase"/>
    <property type="match status" value="1"/>
</dbReference>
<dbReference type="RefSeq" id="WP_066919812.1">
    <property type="nucleotide sequence ID" value="NZ_CP011971.1"/>
</dbReference>
<dbReference type="GO" id="GO:0019674">
    <property type="term" value="P:NAD+ metabolic process"/>
    <property type="evidence" value="ECO:0007669"/>
    <property type="project" value="InterPro"/>
</dbReference>
<protein>
    <recommendedName>
        <fullName evidence="6">NAD kinase</fullName>
        <ecNumber evidence="6">2.7.1.23</ecNumber>
    </recommendedName>
    <alternativeName>
        <fullName evidence="6">ATP-dependent NAD kinase</fullName>
    </alternativeName>
</protein>
<dbReference type="EMBL" id="CP011971">
    <property type="protein sequence ID" value="AMN46809.1"/>
    <property type="molecule type" value="Genomic_DNA"/>
</dbReference>
<dbReference type="Gene3D" id="2.60.200.30">
    <property type="entry name" value="Probable inorganic polyphosphate/atp-NAD kinase, domain 2"/>
    <property type="match status" value="1"/>
</dbReference>